<evidence type="ECO:0000259" key="2">
    <source>
        <dbReference type="PROSITE" id="PS51468"/>
    </source>
</evidence>
<organism evidence="3 4">
    <name type="scientific">Piscinibacter koreensis</name>
    <dbReference type="NCBI Taxonomy" id="2742824"/>
    <lineage>
        <taxon>Bacteria</taxon>
        <taxon>Pseudomonadati</taxon>
        <taxon>Pseudomonadota</taxon>
        <taxon>Betaproteobacteria</taxon>
        <taxon>Burkholderiales</taxon>
        <taxon>Sphaerotilaceae</taxon>
        <taxon>Piscinibacter</taxon>
    </lineage>
</organism>
<evidence type="ECO:0000259" key="1">
    <source>
        <dbReference type="PROSITE" id="PS50234"/>
    </source>
</evidence>
<dbReference type="SUPFAM" id="SSF53300">
    <property type="entry name" value="vWA-like"/>
    <property type="match status" value="1"/>
</dbReference>
<dbReference type="AlphaFoldDB" id="A0A7Y6NJA7"/>
<evidence type="ECO:0000313" key="3">
    <source>
        <dbReference type="EMBL" id="NUZ04231.1"/>
    </source>
</evidence>
<proteinExistence type="predicted"/>
<dbReference type="EMBL" id="JABWMJ010000001">
    <property type="protein sequence ID" value="NUZ04231.1"/>
    <property type="molecule type" value="Genomic_DNA"/>
</dbReference>
<dbReference type="SMART" id="SM00327">
    <property type="entry name" value="VWA"/>
    <property type="match status" value="1"/>
</dbReference>
<keyword evidence="4" id="KW-1185">Reference proteome</keyword>
<accession>A0A7Y6NJA7</accession>
<dbReference type="InterPro" id="IPR002035">
    <property type="entry name" value="VWF_A"/>
</dbReference>
<dbReference type="Pfam" id="PF08487">
    <property type="entry name" value="VIT"/>
    <property type="match status" value="1"/>
</dbReference>
<dbReference type="PANTHER" id="PTHR45737:SF6">
    <property type="entry name" value="VON WILLEBRAND FACTOR A DOMAIN-CONTAINING PROTEIN 5A"/>
    <property type="match status" value="1"/>
</dbReference>
<dbReference type="RefSeq" id="WP_176065022.1">
    <property type="nucleotide sequence ID" value="NZ_JABWMJ010000001.1"/>
</dbReference>
<comment type="caution">
    <text evidence="3">The sequence shown here is derived from an EMBL/GenBank/DDBJ whole genome shotgun (WGS) entry which is preliminary data.</text>
</comment>
<dbReference type="PROSITE" id="PS50234">
    <property type="entry name" value="VWFA"/>
    <property type="match status" value="1"/>
</dbReference>
<protein>
    <submittedName>
        <fullName evidence="3">VWA domain-containing protein</fullName>
    </submittedName>
</protein>
<dbReference type="PROSITE" id="PS51468">
    <property type="entry name" value="VIT"/>
    <property type="match status" value="1"/>
</dbReference>
<reference evidence="3 4" key="1">
    <citation type="submission" date="2020-06" db="EMBL/GenBank/DDBJ databases">
        <title>Schlegella sp. ID0723 isolated from air conditioner.</title>
        <authorList>
            <person name="Kim D.Y."/>
            <person name="Kim D.-U."/>
        </authorList>
    </citation>
    <scope>NUCLEOTIDE SEQUENCE [LARGE SCALE GENOMIC DNA]</scope>
    <source>
        <strain evidence="3 4">ID0723</strain>
    </source>
</reference>
<dbReference type="PANTHER" id="PTHR45737">
    <property type="entry name" value="VON WILLEBRAND FACTOR A DOMAIN-CONTAINING PROTEIN 5A"/>
    <property type="match status" value="1"/>
</dbReference>
<name>A0A7Y6NJA7_9BURK</name>
<evidence type="ECO:0000313" key="4">
    <source>
        <dbReference type="Proteomes" id="UP000529637"/>
    </source>
</evidence>
<dbReference type="SMART" id="SM00609">
    <property type="entry name" value="VIT"/>
    <property type="match status" value="1"/>
</dbReference>
<feature type="domain" description="VIT" evidence="2">
    <location>
        <begin position="50"/>
        <end position="178"/>
    </location>
</feature>
<sequence>MLSFIREVRPLSDAGRVAWLVVVALLAAALVVAWAPAQAYDADAPKAESPYFAVNSSDPSTDRLPLKSTRVDVRIAGVIADVTVTQHYRNEGQRPIEARYVFPGSTAAAVYAMNVRLGDRLLTAQIREKQQARIDYETAKKEGRTSALLEQQRPNVFEMNVANILPGDDVAVELRYTELLTPQDARYEFVFPTVVGPRYNAPAGAAAREKWVATPYLKDASASTMAFDLKVAIDTPLAVKDLRSSSHRVELGGIDTEHATAALKAAAPGAPIHHDRDFILSWRLAGDAIETGLLLFRGETENFFLAMVEPPKAVAPTAISPRDYVFVVDISGSMHGYPLDTAKVLLDKLIGSLRPSDTFNVLLFSGSARALAPQSVPATRANIDRALLELNQTMGSGGTELVPALKRVYALPKAADVSRSIVVVTDGYVTVESEAFQLIRANLGKANLFAFGIGSSVNRHLIEGMARAGRGEAFVVTKPAAAAAQAERLRRMIDSPLLTQVSARLEGLDAYDVEPAQLPDVLGGRPVVVFGKWRGDASQVASAKLVVEGRAATGAFHAEASARGRESANASALRYLWARERIGAFADQEALDGGNAQKAAITRLGLSYNLLTAYTSFIAVDRIVRNPNPALAPTVDQASPLPQGVSELAIGAEVPGTPEPAFWLALAVAGVVLGGAVWQGRDRREGV</sequence>
<feature type="domain" description="VWFA" evidence="1">
    <location>
        <begin position="323"/>
        <end position="501"/>
    </location>
</feature>
<dbReference type="Pfam" id="PF13768">
    <property type="entry name" value="VWA_3"/>
    <property type="match status" value="1"/>
</dbReference>
<dbReference type="InterPro" id="IPR013694">
    <property type="entry name" value="VIT"/>
</dbReference>
<gene>
    <name evidence="3" type="ORF">HQN59_00510</name>
</gene>
<dbReference type="Gene3D" id="3.40.50.410">
    <property type="entry name" value="von Willebrand factor, type A domain"/>
    <property type="match status" value="1"/>
</dbReference>
<dbReference type="InterPro" id="IPR036465">
    <property type="entry name" value="vWFA_dom_sf"/>
</dbReference>
<dbReference type="Proteomes" id="UP000529637">
    <property type="component" value="Unassembled WGS sequence"/>
</dbReference>